<dbReference type="Proteomes" id="UP000009256">
    <property type="component" value="Plasmid pCALKR01"/>
</dbReference>
<organism evidence="2 3">
    <name type="scientific">Caldicellulosiruptor acetigenus (strain ATCC 700853 / DSM 12137 / I77R1B)</name>
    <name type="common">Caldicellulosiruptor kristjanssonii</name>
    <dbReference type="NCBI Taxonomy" id="632335"/>
    <lineage>
        <taxon>Bacteria</taxon>
        <taxon>Bacillati</taxon>
        <taxon>Bacillota</taxon>
        <taxon>Bacillota incertae sedis</taxon>
        <taxon>Caldicellulosiruptorales</taxon>
        <taxon>Caldicellulosiruptoraceae</taxon>
        <taxon>Caldicellulosiruptor</taxon>
    </lineage>
</organism>
<feature type="chain" id="PRO_5003188510" evidence="1">
    <location>
        <begin position="32"/>
        <end position="88"/>
    </location>
</feature>
<name>E4SAZ4_CALA7</name>
<dbReference type="KEGG" id="cki:Calkr_2650"/>
<feature type="signal peptide" evidence="1">
    <location>
        <begin position="1"/>
        <end position="31"/>
    </location>
</feature>
<evidence type="ECO:0000313" key="2">
    <source>
        <dbReference type="EMBL" id="ADQ42073.1"/>
    </source>
</evidence>
<evidence type="ECO:0000256" key="1">
    <source>
        <dbReference type="SAM" id="SignalP"/>
    </source>
</evidence>
<keyword evidence="2" id="KW-0614">Plasmid</keyword>
<reference evidence="2 3" key="2">
    <citation type="journal article" date="2011" name="J. Bacteriol.">
        <title>Complete genome sequences for the anaerobic, extremely thermophilic plant biomass-degrading bacteria Caldicellulosiruptor hydrothermalis, Caldicellulosiruptor kristjanssonii, Caldicellulosiruptor kronotskyensis, Caldicellulosiruptor owensenis, and Caldicellulosiruptor lactoaceticus.</title>
        <authorList>
            <person name="Blumer-Schuette S.E."/>
            <person name="Ozdemir I."/>
            <person name="Mistry D."/>
            <person name="Lucas S."/>
            <person name="Lapidus A."/>
            <person name="Cheng J.F."/>
            <person name="Goodwin L.A."/>
            <person name="Pitluck S."/>
            <person name="Land M.L."/>
            <person name="Hauser L.J."/>
            <person name="Woyke T."/>
            <person name="Mikhailova N."/>
            <person name="Pati A."/>
            <person name="Kyrpides N.C."/>
            <person name="Ivanova N."/>
            <person name="Detter J.C."/>
            <person name="Walston-Davenport K."/>
            <person name="Han S."/>
            <person name="Adams M.W."/>
            <person name="Kelly R.M."/>
        </authorList>
    </citation>
    <scope>NUCLEOTIDE SEQUENCE [LARGE SCALE GENOMIC DNA]</scope>
    <source>
        <strain evidence="3">ATCC 700853 / DSM 12137 / I77R1B</strain>
        <plasmid evidence="2">pCALKR01</plasmid>
    </source>
</reference>
<dbReference type="HOGENOM" id="CLU_2463261_0_0_9"/>
<sequence length="88" mass="9594">MVSVKKFLTFVSIASLILTGVLFSKSPGTQASPNVGYITANEFVTQLLTQAKVTPATWDKAVAMKLIPFEDLNQSMFTCLSTDVPKHE</sequence>
<reference key="1">
    <citation type="submission" date="2010-11" db="EMBL/GenBank/DDBJ databases">
        <title>Complete sequence of plasmid of Caldicellulosiruptor kristjanssonii 177R1B.</title>
        <authorList>
            <consortium name="US DOE Joint Genome Institute"/>
            <person name="Lucas S."/>
            <person name="Copeland A."/>
            <person name="Lapidus A."/>
            <person name="Cheng J.-F."/>
            <person name="Bruce D."/>
            <person name="Goodwin L."/>
            <person name="Pitluck S."/>
            <person name="Davenport K."/>
            <person name="Detter J.C."/>
            <person name="Han C."/>
            <person name="Tapia R."/>
            <person name="Land M."/>
            <person name="Hauser L."/>
            <person name="Jeffries C."/>
            <person name="Kyrpides N."/>
            <person name="Ivanova N."/>
            <person name="Mikhailova N."/>
            <person name="Blumer-Schuette S.E."/>
            <person name="Kelly R.M."/>
            <person name="Woyke T."/>
        </authorList>
    </citation>
    <scope>NUCLEOTIDE SEQUENCE</scope>
    <source>
        <strain>177R1B</strain>
    </source>
</reference>
<geneLocation type="plasmid" evidence="2 3">
    <name>pCALKR01</name>
</geneLocation>
<keyword evidence="1" id="KW-0732">Signal</keyword>
<keyword evidence="3" id="KW-1185">Reference proteome</keyword>
<accession>E4SAZ4</accession>
<gene>
    <name evidence="2" type="ordered locus">Calkr_2650</name>
</gene>
<proteinExistence type="predicted"/>
<protein>
    <submittedName>
        <fullName evidence="2">Uncharacterized protein</fullName>
    </submittedName>
</protein>
<dbReference type="EMBL" id="CP002327">
    <property type="protein sequence ID" value="ADQ42073.1"/>
    <property type="molecule type" value="Genomic_DNA"/>
</dbReference>
<evidence type="ECO:0000313" key="3">
    <source>
        <dbReference type="Proteomes" id="UP000009256"/>
    </source>
</evidence>
<dbReference type="AlphaFoldDB" id="E4SAZ4"/>